<dbReference type="Pfam" id="PF06985">
    <property type="entry name" value="HET"/>
    <property type="match status" value="1"/>
</dbReference>
<organism evidence="2 3">
    <name type="scientific">Melanomma pulvis-pyrius CBS 109.77</name>
    <dbReference type="NCBI Taxonomy" id="1314802"/>
    <lineage>
        <taxon>Eukaryota</taxon>
        <taxon>Fungi</taxon>
        <taxon>Dikarya</taxon>
        <taxon>Ascomycota</taxon>
        <taxon>Pezizomycotina</taxon>
        <taxon>Dothideomycetes</taxon>
        <taxon>Pleosporomycetidae</taxon>
        <taxon>Pleosporales</taxon>
        <taxon>Melanommataceae</taxon>
        <taxon>Melanomma</taxon>
    </lineage>
</organism>
<dbReference type="InterPro" id="IPR010730">
    <property type="entry name" value="HET"/>
</dbReference>
<keyword evidence="3" id="KW-1185">Reference proteome</keyword>
<evidence type="ECO:0000313" key="3">
    <source>
        <dbReference type="Proteomes" id="UP000799757"/>
    </source>
</evidence>
<name>A0A6A6XT30_9PLEO</name>
<dbReference type="AlphaFoldDB" id="A0A6A6XT30"/>
<dbReference type="EMBL" id="MU001759">
    <property type="protein sequence ID" value="KAF2799736.1"/>
    <property type="molecule type" value="Genomic_DNA"/>
</dbReference>
<evidence type="ECO:0000313" key="2">
    <source>
        <dbReference type="EMBL" id="KAF2799736.1"/>
    </source>
</evidence>
<evidence type="ECO:0000259" key="1">
    <source>
        <dbReference type="Pfam" id="PF06985"/>
    </source>
</evidence>
<protein>
    <recommendedName>
        <fullName evidence="1">Heterokaryon incompatibility domain-containing protein</fullName>
    </recommendedName>
</protein>
<proteinExistence type="predicted"/>
<dbReference type="PANTHER" id="PTHR24148">
    <property type="entry name" value="ANKYRIN REPEAT DOMAIN-CONTAINING PROTEIN 39 HOMOLOG-RELATED"/>
    <property type="match status" value="1"/>
</dbReference>
<sequence>MDNIFKEALARRRNKEYVLTSTFTNAVYYGSPAWARKKSIWPPISRDSGLVISHGGVDEFPSCAPAGINQLVATGAPTPSEVQLSEELRRNLSRLTFGQDVLYHPLHDGETIRILELHAGNVDDPITCSFHYANLHHLHMKYEALSYVWGEKREVSYSEDTKKWETKFHTVQCNGYDREITPNLYRALRHTRSPSEPIFLWADALCINQDDARERGHQVTLMGAVYRSARRVLIWIGEQNKSSVYDKTTGKIREPPALFEDVRAQRSFGAICDIVNRWQGADSGTPPAIYNLSTTSQSNEPNSFNTFEEHPSAARDYEDSDFMCKVMEDQYVTKHARKKNQWCRGDDDEIETQQPDLGIDATPETAPDSQFWMSIDDLFNHSWFWRVWVVQEAVLAKTAVVKWANAEIDWRWIGLAAAILRTNYNSICEGMRIGGVYNAYLMFRMSPMSDLPPPQLSFTHLLRLTRQFEVTDSRDRIYGLLGMKTAGNDPETNSLFLVPDYTLSAAELWRQVAWKAIRDTGNLSILSSVQYTTHEYESERAVRKPDLGSTQKATNATSSWVPHWDLVYRTTLAPWDASDAFAAAKGFPLKLLHTTDTAPSVLRVQGIQAGTVGYAGILMWHDVDTSLLVSKHLGPFFASESGLRILCRIFTAGRNSYGSLTESSDEALFDFAAYVLLLHNRADTKGDRDGEDIYHLGLLNDRAYEPRETKSFQKVFTLRPKLKKMLEMWAQSGDAARFRQSAVAICERRRLFLTLNGFIGLGPDSVREGDDVTVLSGGDVPFLLRPITDLESSPEVENTSLPVELPSLGQRHLLVGECYVEGLMHGEAIEALSRKSDLKGPVPHELILQEIISYGNQRENVPSFAPIVEIERIERKKRRLQQGQAFTIDVLKQHTRVTPEKKIFHIW</sequence>
<accession>A0A6A6XT30</accession>
<feature type="domain" description="Heterokaryon incompatibility" evidence="1">
    <location>
        <begin position="142"/>
        <end position="392"/>
    </location>
</feature>
<dbReference type="PANTHER" id="PTHR24148:SF64">
    <property type="entry name" value="HETEROKARYON INCOMPATIBILITY DOMAIN-CONTAINING PROTEIN"/>
    <property type="match status" value="1"/>
</dbReference>
<dbReference type="Proteomes" id="UP000799757">
    <property type="component" value="Unassembled WGS sequence"/>
</dbReference>
<gene>
    <name evidence="2" type="ORF">K505DRAFT_370778</name>
</gene>
<reference evidence="2" key="1">
    <citation type="journal article" date="2020" name="Stud. Mycol.">
        <title>101 Dothideomycetes genomes: a test case for predicting lifestyles and emergence of pathogens.</title>
        <authorList>
            <person name="Haridas S."/>
            <person name="Albert R."/>
            <person name="Binder M."/>
            <person name="Bloem J."/>
            <person name="Labutti K."/>
            <person name="Salamov A."/>
            <person name="Andreopoulos B."/>
            <person name="Baker S."/>
            <person name="Barry K."/>
            <person name="Bills G."/>
            <person name="Bluhm B."/>
            <person name="Cannon C."/>
            <person name="Castanera R."/>
            <person name="Culley D."/>
            <person name="Daum C."/>
            <person name="Ezra D."/>
            <person name="Gonzalez J."/>
            <person name="Henrissat B."/>
            <person name="Kuo A."/>
            <person name="Liang C."/>
            <person name="Lipzen A."/>
            <person name="Lutzoni F."/>
            <person name="Magnuson J."/>
            <person name="Mondo S."/>
            <person name="Nolan M."/>
            <person name="Ohm R."/>
            <person name="Pangilinan J."/>
            <person name="Park H.-J."/>
            <person name="Ramirez L."/>
            <person name="Alfaro M."/>
            <person name="Sun H."/>
            <person name="Tritt A."/>
            <person name="Yoshinaga Y."/>
            <person name="Zwiers L.-H."/>
            <person name="Turgeon B."/>
            <person name="Goodwin S."/>
            <person name="Spatafora J."/>
            <person name="Crous P."/>
            <person name="Grigoriev I."/>
        </authorList>
    </citation>
    <scope>NUCLEOTIDE SEQUENCE</scope>
    <source>
        <strain evidence="2">CBS 109.77</strain>
    </source>
</reference>
<dbReference type="Pfam" id="PF26639">
    <property type="entry name" value="Het-6_barrel"/>
    <property type="match status" value="1"/>
</dbReference>
<dbReference type="InterPro" id="IPR052895">
    <property type="entry name" value="HetReg/Transcr_Mod"/>
</dbReference>
<dbReference type="OrthoDB" id="5386682at2759"/>